<reference evidence="3" key="3">
    <citation type="journal article" date="2017" name="Nature">
        <title>Genome sequence of the progenitor of the wheat D genome Aegilops tauschii.</title>
        <authorList>
            <person name="Luo M.C."/>
            <person name="Gu Y.Q."/>
            <person name="Puiu D."/>
            <person name="Wang H."/>
            <person name="Twardziok S.O."/>
            <person name="Deal K.R."/>
            <person name="Huo N."/>
            <person name="Zhu T."/>
            <person name="Wang L."/>
            <person name="Wang Y."/>
            <person name="McGuire P.E."/>
            <person name="Liu S."/>
            <person name="Long H."/>
            <person name="Ramasamy R.K."/>
            <person name="Rodriguez J.C."/>
            <person name="Van S.L."/>
            <person name="Yuan L."/>
            <person name="Wang Z."/>
            <person name="Xia Z."/>
            <person name="Xiao L."/>
            <person name="Anderson O.D."/>
            <person name="Ouyang S."/>
            <person name="Liang Y."/>
            <person name="Zimin A.V."/>
            <person name="Pertea G."/>
            <person name="Qi P."/>
            <person name="Bennetzen J.L."/>
            <person name="Dai X."/>
            <person name="Dawson M.W."/>
            <person name="Muller H.G."/>
            <person name="Kugler K."/>
            <person name="Rivarola-Duarte L."/>
            <person name="Spannagl M."/>
            <person name="Mayer K.F.X."/>
            <person name="Lu F.H."/>
            <person name="Bevan M.W."/>
            <person name="Leroy P."/>
            <person name="Li P."/>
            <person name="You F.M."/>
            <person name="Sun Q."/>
            <person name="Liu Z."/>
            <person name="Lyons E."/>
            <person name="Wicker T."/>
            <person name="Salzberg S.L."/>
            <person name="Devos K.M."/>
            <person name="Dvorak J."/>
        </authorList>
    </citation>
    <scope>NUCLEOTIDE SEQUENCE [LARGE SCALE GENOMIC DNA]</scope>
    <source>
        <strain evidence="3">cv. AL8/78</strain>
    </source>
</reference>
<feature type="domain" description="Rhodanese" evidence="2">
    <location>
        <begin position="123"/>
        <end position="152"/>
    </location>
</feature>
<dbReference type="Gramene" id="AET7Gv21313400.18">
    <property type="protein sequence ID" value="AET7Gv21313400.18"/>
    <property type="gene ID" value="AET7Gv21313400"/>
</dbReference>
<sequence length="257" mass="28417">MASEYSFARGVSLPAHRPPLAFTSYRYVNNPAGLFLAIFVSSITPTVLCALCFESRLRHGAAVARANRRVVAARAARPVSVGAARRMPGSVRYGGAGVAALRVEEAGVAVPPSVPVRVAYELQLAGHRYLDVRTEGEFAGGHPAGAVNVPYMYSTGSGMAKNSHFVEQVSAIFRKDDEIIVVRLPLALNVFSSFFFQFRKLRLPISGMPKWQEVSHGSSRTLLRWLHCRDRHRRRVFDLERERAAGQWTVTSRPEPL</sequence>
<dbReference type="InterPro" id="IPR001763">
    <property type="entry name" value="Rhodanese-like_dom"/>
</dbReference>
<evidence type="ECO:0000313" key="3">
    <source>
        <dbReference type="EnsemblPlants" id="AET7Gv21313400.18"/>
    </source>
</evidence>
<dbReference type="EnsemblPlants" id="AET7Gv21313400.18">
    <property type="protein sequence ID" value="AET7Gv21313400.18"/>
    <property type="gene ID" value="AET7Gv21313400"/>
</dbReference>
<dbReference type="AlphaFoldDB" id="A0A453TAR0"/>
<dbReference type="Proteomes" id="UP000015105">
    <property type="component" value="Chromosome 7D"/>
</dbReference>
<keyword evidence="1" id="KW-0812">Transmembrane</keyword>
<name>A0A453TAR0_AEGTS</name>
<dbReference type="Gene3D" id="3.40.250.10">
    <property type="entry name" value="Rhodanese-like domain"/>
    <property type="match status" value="1"/>
</dbReference>
<dbReference type="InterPro" id="IPR036873">
    <property type="entry name" value="Rhodanese-like_dom_sf"/>
</dbReference>
<dbReference type="PANTHER" id="PTHR45431">
    <property type="entry name" value="RHODANESE-LIKE DOMAIN-CONTAINING PROTEIN 15, CHLOROPLASTIC"/>
    <property type="match status" value="1"/>
</dbReference>
<dbReference type="Pfam" id="PF00581">
    <property type="entry name" value="Rhodanese"/>
    <property type="match status" value="1"/>
</dbReference>
<reference evidence="4" key="1">
    <citation type="journal article" date="2014" name="Science">
        <title>Ancient hybridizations among the ancestral genomes of bread wheat.</title>
        <authorList>
            <consortium name="International Wheat Genome Sequencing Consortium,"/>
            <person name="Marcussen T."/>
            <person name="Sandve S.R."/>
            <person name="Heier L."/>
            <person name="Spannagl M."/>
            <person name="Pfeifer M."/>
            <person name="Jakobsen K.S."/>
            <person name="Wulff B.B."/>
            <person name="Steuernagel B."/>
            <person name="Mayer K.F."/>
            <person name="Olsen O.A."/>
        </authorList>
    </citation>
    <scope>NUCLEOTIDE SEQUENCE [LARGE SCALE GENOMIC DNA]</scope>
    <source>
        <strain evidence="4">cv. AL8/78</strain>
    </source>
</reference>
<reference evidence="4" key="2">
    <citation type="journal article" date="2017" name="Nat. Plants">
        <title>The Aegilops tauschii genome reveals multiple impacts of transposons.</title>
        <authorList>
            <person name="Zhao G."/>
            <person name="Zou C."/>
            <person name="Li K."/>
            <person name="Wang K."/>
            <person name="Li T."/>
            <person name="Gao L."/>
            <person name="Zhang X."/>
            <person name="Wang H."/>
            <person name="Yang Z."/>
            <person name="Liu X."/>
            <person name="Jiang W."/>
            <person name="Mao L."/>
            <person name="Kong X."/>
            <person name="Jiao Y."/>
            <person name="Jia J."/>
        </authorList>
    </citation>
    <scope>NUCLEOTIDE SEQUENCE [LARGE SCALE GENOMIC DNA]</scope>
    <source>
        <strain evidence="4">cv. AL8/78</strain>
    </source>
</reference>
<evidence type="ECO:0000256" key="1">
    <source>
        <dbReference type="SAM" id="Phobius"/>
    </source>
</evidence>
<dbReference type="InterPro" id="IPR052367">
    <property type="entry name" value="Thiosulfate_ST/Rhodanese-like"/>
</dbReference>
<dbReference type="PROSITE" id="PS50206">
    <property type="entry name" value="RHODANESE_3"/>
    <property type="match status" value="1"/>
</dbReference>
<protein>
    <recommendedName>
        <fullName evidence="2">Rhodanese domain-containing protein</fullName>
    </recommendedName>
</protein>
<keyword evidence="1" id="KW-0472">Membrane</keyword>
<dbReference type="STRING" id="200361.A0A453TAR0"/>
<dbReference type="CDD" id="cd00158">
    <property type="entry name" value="RHOD"/>
    <property type="match status" value="1"/>
</dbReference>
<evidence type="ECO:0000313" key="4">
    <source>
        <dbReference type="Proteomes" id="UP000015105"/>
    </source>
</evidence>
<keyword evidence="4" id="KW-1185">Reference proteome</keyword>
<dbReference type="PANTHER" id="PTHR45431:SF4">
    <property type="entry name" value="SENESCENCE-ASSOCIATED PROTEIN"/>
    <property type="match status" value="1"/>
</dbReference>
<reference evidence="3" key="4">
    <citation type="submission" date="2019-03" db="UniProtKB">
        <authorList>
            <consortium name="EnsemblPlants"/>
        </authorList>
    </citation>
    <scope>IDENTIFICATION</scope>
</reference>
<keyword evidence="1" id="KW-1133">Transmembrane helix</keyword>
<organism evidence="3 4">
    <name type="scientific">Aegilops tauschii subsp. strangulata</name>
    <name type="common">Goatgrass</name>
    <dbReference type="NCBI Taxonomy" id="200361"/>
    <lineage>
        <taxon>Eukaryota</taxon>
        <taxon>Viridiplantae</taxon>
        <taxon>Streptophyta</taxon>
        <taxon>Embryophyta</taxon>
        <taxon>Tracheophyta</taxon>
        <taxon>Spermatophyta</taxon>
        <taxon>Magnoliopsida</taxon>
        <taxon>Liliopsida</taxon>
        <taxon>Poales</taxon>
        <taxon>Poaceae</taxon>
        <taxon>BOP clade</taxon>
        <taxon>Pooideae</taxon>
        <taxon>Triticodae</taxon>
        <taxon>Triticeae</taxon>
        <taxon>Triticinae</taxon>
        <taxon>Aegilops</taxon>
    </lineage>
</organism>
<evidence type="ECO:0000259" key="2">
    <source>
        <dbReference type="PROSITE" id="PS50206"/>
    </source>
</evidence>
<proteinExistence type="predicted"/>
<feature type="transmembrane region" description="Helical" evidence="1">
    <location>
        <begin position="32"/>
        <end position="53"/>
    </location>
</feature>
<dbReference type="SUPFAM" id="SSF52821">
    <property type="entry name" value="Rhodanese/Cell cycle control phosphatase"/>
    <property type="match status" value="1"/>
</dbReference>
<reference evidence="3" key="5">
    <citation type="journal article" date="2021" name="G3 (Bethesda)">
        <title>Aegilops tauschii genome assembly Aet v5.0 features greater sequence contiguity and improved annotation.</title>
        <authorList>
            <person name="Wang L."/>
            <person name="Zhu T."/>
            <person name="Rodriguez J.C."/>
            <person name="Deal K.R."/>
            <person name="Dubcovsky J."/>
            <person name="McGuire P.E."/>
            <person name="Lux T."/>
            <person name="Spannagl M."/>
            <person name="Mayer K.F.X."/>
            <person name="Baldrich P."/>
            <person name="Meyers B.C."/>
            <person name="Huo N."/>
            <person name="Gu Y.Q."/>
            <person name="Zhou H."/>
            <person name="Devos K.M."/>
            <person name="Bennetzen J.L."/>
            <person name="Unver T."/>
            <person name="Budak H."/>
            <person name="Gulick P.J."/>
            <person name="Galiba G."/>
            <person name="Kalapos B."/>
            <person name="Nelson D.R."/>
            <person name="Li P."/>
            <person name="You F.M."/>
            <person name="Luo M.C."/>
            <person name="Dvorak J."/>
        </authorList>
    </citation>
    <scope>NUCLEOTIDE SEQUENCE [LARGE SCALE GENOMIC DNA]</scope>
    <source>
        <strain evidence="3">cv. AL8/78</strain>
    </source>
</reference>
<accession>A0A453TAR0</accession>